<proteinExistence type="inferred from homology"/>
<evidence type="ECO:0000256" key="5">
    <source>
        <dbReference type="ARBA" id="ARBA00022840"/>
    </source>
</evidence>
<dbReference type="OrthoDB" id="9762933at2"/>
<comment type="catalytic activity">
    <reaction evidence="9 11">
        <text>a 2'-deoxyribonucleoside 5'-diphosphate + [thioredoxin]-disulfide + H2O = a ribonucleoside 5'-diphosphate + [thioredoxin]-dithiol</text>
        <dbReference type="Rhea" id="RHEA:23252"/>
        <dbReference type="Rhea" id="RHEA-COMP:10698"/>
        <dbReference type="Rhea" id="RHEA-COMP:10700"/>
        <dbReference type="ChEBI" id="CHEBI:15377"/>
        <dbReference type="ChEBI" id="CHEBI:29950"/>
        <dbReference type="ChEBI" id="CHEBI:50058"/>
        <dbReference type="ChEBI" id="CHEBI:57930"/>
        <dbReference type="ChEBI" id="CHEBI:73316"/>
        <dbReference type="EC" id="1.17.4.1"/>
    </reaction>
</comment>
<evidence type="ECO:0000313" key="14">
    <source>
        <dbReference type="Proteomes" id="UP000266258"/>
    </source>
</evidence>
<evidence type="ECO:0000256" key="8">
    <source>
        <dbReference type="ARBA" id="ARBA00023157"/>
    </source>
</evidence>
<dbReference type="PANTHER" id="PTHR11573">
    <property type="entry name" value="RIBONUCLEOSIDE-DIPHOSPHATE REDUCTASE LARGE CHAIN"/>
    <property type="match status" value="1"/>
</dbReference>
<dbReference type="NCBIfam" id="NF006578">
    <property type="entry name" value="PRK09103.1"/>
    <property type="match status" value="1"/>
</dbReference>
<evidence type="ECO:0000256" key="10">
    <source>
        <dbReference type="PROSITE-ProRule" id="PRU00492"/>
    </source>
</evidence>
<dbReference type="InterPro" id="IPR039718">
    <property type="entry name" value="Rrm1"/>
</dbReference>
<sequence length="754" mass="85438">MIENISVTKRDGRREPLDLDKIHRVVSWAAQDLENVSVSLVELRSQVQFVDGMKTSDIHELLIKSAADLITEETPDYQFLAARLAVFHLRKKAFGKFDPPKLLDHVTNLVNLGKYDEELLEKYTPEEYEILDSFLQHERDLDFAYAGVKQLEGKYLVQDRVTKQIYESAQFLYLLIAASLFADYPKETRLDYIKRFYDAVSTFKISLPTPIMAGVRTPTRQFSSCVLIECDDSLDSINATSSAIVKYVSQRAGIGINAGRIRAIGSKIRGGEAYHTGVIPFYKLFQAAVKSCSQGGVRGGAATVFYPLWHREARELLVLKNNRGVEDNRVRQLDYGVQINGFLYNRLKTKEGVITLFSPSEVPGLYDAFFEDQDEFARLYEKYEQDPSINKVKVPAVELFSSLMQERASTGRIYIHNVDNTNTHSAFNPKKAPIRQSNLCLEITLPTKPLNHIFDEEGEIALCTLSAFNLGAIEDLNELEELADLIVRALDSLMDYQNYPIKAAEISTKRRRSLGIGVINYAYYLAKNGVKYTDGSAKDLTHRTFEAIQYYCLKASNRLAQERGACEYFGDTNYAQGLLPIDHYSKNLDKVSETELELNWEELRTNIARWGLRNSTLTSLMPSETSSQISNATNGIEPPRGFVTIKQSKDGILRQVVPEILKYRQNYELLWTWPDNRGYLELVGIMQKFVDQSISANTNYDPAKFPGNKVPMQQLLKDLLLCHKLGIKTLYYHNTNDGASDRTDDDCAGGACKI</sequence>
<evidence type="ECO:0000256" key="1">
    <source>
        <dbReference type="ARBA" id="ARBA00010406"/>
    </source>
</evidence>
<evidence type="ECO:0000256" key="3">
    <source>
        <dbReference type="ARBA" id="ARBA00022533"/>
    </source>
</evidence>
<dbReference type="AlphaFoldDB" id="A0A3A1Y0W0"/>
<keyword evidence="6 11" id="KW-0560">Oxidoreductase</keyword>
<comment type="similarity">
    <text evidence="1 11">Belongs to the ribonucleoside diphosphate reductase large chain family.</text>
</comment>
<dbReference type="Pfam" id="PF02867">
    <property type="entry name" value="Ribonuc_red_lgC"/>
    <property type="match status" value="1"/>
</dbReference>
<keyword evidence="4 10" id="KW-0547">Nucleotide-binding</keyword>
<dbReference type="Gene3D" id="3.20.70.20">
    <property type="match status" value="1"/>
</dbReference>
<dbReference type="SUPFAM" id="SSF51998">
    <property type="entry name" value="PFL-like glycyl radical enzymes"/>
    <property type="match status" value="1"/>
</dbReference>
<evidence type="ECO:0000256" key="9">
    <source>
        <dbReference type="ARBA" id="ARBA00047754"/>
    </source>
</evidence>
<protein>
    <recommendedName>
        <fullName evidence="2 11">Ribonucleoside-diphosphate reductase</fullName>
        <ecNumber evidence="2 11">1.17.4.1</ecNumber>
    </recommendedName>
</protein>
<dbReference type="PRINTS" id="PR01183">
    <property type="entry name" value="RIBORDTASEM1"/>
</dbReference>
<evidence type="ECO:0000259" key="12">
    <source>
        <dbReference type="PROSITE" id="PS51161"/>
    </source>
</evidence>
<evidence type="ECO:0000256" key="7">
    <source>
        <dbReference type="ARBA" id="ARBA00023116"/>
    </source>
</evidence>
<dbReference type="PROSITE" id="PS51161">
    <property type="entry name" value="ATP_CONE"/>
    <property type="match status" value="1"/>
</dbReference>
<evidence type="ECO:0000313" key="13">
    <source>
        <dbReference type="EMBL" id="RIY31883.1"/>
    </source>
</evidence>
<keyword evidence="7 11" id="KW-0215">Deoxyribonucleotide synthesis</keyword>
<dbReference type="RefSeq" id="WP_119497343.1">
    <property type="nucleotide sequence ID" value="NZ_NRJH01000051.1"/>
</dbReference>
<dbReference type="InterPro" id="IPR005144">
    <property type="entry name" value="ATP-cone_dom"/>
</dbReference>
<dbReference type="UniPathway" id="UPA00326"/>
<evidence type="ECO:0000256" key="11">
    <source>
        <dbReference type="RuleBase" id="RU003410"/>
    </source>
</evidence>
<keyword evidence="3" id="KW-0021">Allosteric enzyme</keyword>
<evidence type="ECO:0000256" key="2">
    <source>
        <dbReference type="ARBA" id="ARBA00012274"/>
    </source>
</evidence>
<dbReference type="InterPro" id="IPR013509">
    <property type="entry name" value="RNR_lsu_N"/>
</dbReference>
<accession>A0A3A1Y0W0</accession>
<keyword evidence="14" id="KW-1185">Reference proteome</keyword>
<dbReference type="InterPro" id="IPR008926">
    <property type="entry name" value="RNR_R1-su_N"/>
</dbReference>
<comment type="function">
    <text evidence="11">Provides the precursors necessary for DNA synthesis. Catalyzes the biosynthesis of deoxyribonucleotides from the corresponding ribonucleotides.</text>
</comment>
<comment type="caution">
    <text evidence="13">The sequence shown here is derived from an EMBL/GenBank/DDBJ whole genome shotgun (WGS) entry which is preliminary data.</text>
</comment>
<dbReference type="InterPro" id="IPR000788">
    <property type="entry name" value="RNR_lg_C"/>
</dbReference>
<organism evidence="13 14">
    <name type="scientific">Psittacicella melopsittaci</name>
    <dbReference type="NCBI Taxonomy" id="2028576"/>
    <lineage>
        <taxon>Bacteria</taxon>
        <taxon>Pseudomonadati</taxon>
        <taxon>Pseudomonadota</taxon>
        <taxon>Gammaproteobacteria</taxon>
        <taxon>Pasteurellales</taxon>
        <taxon>Psittacicellaceae</taxon>
        <taxon>Psittacicella</taxon>
    </lineage>
</organism>
<evidence type="ECO:0000256" key="4">
    <source>
        <dbReference type="ARBA" id="ARBA00022741"/>
    </source>
</evidence>
<dbReference type="GO" id="GO:0005971">
    <property type="term" value="C:ribonucleoside-diphosphate reductase complex"/>
    <property type="evidence" value="ECO:0007669"/>
    <property type="project" value="TreeGrafter"/>
</dbReference>
<dbReference type="Pfam" id="PF03477">
    <property type="entry name" value="ATP-cone"/>
    <property type="match status" value="1"/>
</dbReference>
<evidence type="ECO:0000256" key="6">
    <source>
        <dbReference type="ARBA" id="ARBA00023002"/>
    </source>
</evidence>
<dbReference type="EMBL" id="NRJH01000051">
    <property type="protein sequence ID" value="RIY31883.1"/>
    <property type="molecule type" value="Genomic_DNA"/>
</dbReference>
<dbReference type="PROSITE" id="PS00089">
    <property type="entry name" value="RIBORED_LARGE"/>
    <property type="match status" value="1"/>
</dbReference>
<feature type="domain" description="ATP-cone" evidence="12">
    <location>
        <begin position="5"/>
        <end position="95"/>
    </location>
</feature>
<dbReference type="EC" id="1.17.4.1" evidence="2 11"/>
<name>A0A3A1Y0W0_9GAMM</name>
<reference evidence="13 14" key="1">
    <citation type="submission" date="2017-08" db="EMBL/GenBank/DDBJ databases">
        <title>Reclassification of Bisgaard taxon 37 and 44.</title>
        <authorList>
            <person name="Christensen H."/>
        </authorList>
    </citation>
    <scope>NUCLEOTIDE SEQUENCE [LARGE SCALE GENOMIC DNA]</scope>
    <source>
        <strain evidence="13 14">B96_4</strain>
    </source>
</reference>
<keyword evidence="8" id="KW-1015">Disulfide bond</keyword>
<dbReference type="NCBIfam" id="TIGR02506">
    <property type="entry name" value="NrdE_NrdA"/>
    <property type="match status" value="1"/>
</dbReference>
<gene>
    <name evidence="13" type="ORF">CJP74_05870</name>
</gene>
<dbReference type="GO" id="GO:0004748">
    <property type="term" value="F:ribonucleoside-diphosphate reductase activity, thioredoxin disulfide as acceptor"/>
    <property type="evidence" value="ECO:0007669"/>
    <property type="project" value="UniProtKB-EC"/>
</dbReference>
<dbReference type="SUPFAM" id="SSF48168">
    <property type="entry name" value="R1 subunit of ribonucleotide reductase, N-terminal domain"/>
    <property type="match status" value="1"/>
</dbReference>
<dbReference type="GO" id="GO:0005524">
    <property type="term" value="F:ATP binding"/>
    <property type="evidence" value="ECO:0007669"/>
    <property type="project" value="UniProtKB-UniRule"/>
</dbReference>
<dbReference type="Pfam" id="PF00317">
    <property type="entry name" value="Ribonuc_red_lgN"/>
    <property type="match status" value="1"/>
</dbReference>
<keyword evidence="5 10" id="KW-0067">ATP-binding</keyword>
<dbReference type="Gene3D" id="1.10.1650.20">
    <property type="match status" value="1"/>
</dbReference>
<dbReference type="PANTHER" id="PTHR11573:SF6">
    <property type="entry name" value="RIBONUCLEOSIDE-DIPHOSPHATE REDUCTASE LARGE SUBUNIT"/>
    <property type="match status" value="1"/>
</dbReference>
<dbReference type="GO" id="GO:0009263">
    <property type="term" value="P:deoxyribonucleotide biosynthetic process"/>
    <property type="evidence" value="ECO:0007669"/>
    <property type="project" value="UniProtKB-KW"/>
</dbReference>
<dbReference type="FunFam" id="1.10.1650.20:FF:000001">
    <property type="entry name" value="Ribonucleoside-diphosphate reductase"/>
    <property type="match status" value="1"/>
</dbReference>
<dbReference type="InterPro" id="IPR013346">
    <property type="entry name" value="NrdE_NrdA_C"/>
</dbReference>
<dbReference type="Proteomes" id="UP000266258">
    <property type="component" value="Unassembled WGS sequence"/>
</dbReference>